<name>A0A9P1BN13_9DINO</name>
<keyword evidence="1" id="KW-0472">Membrane</keyword>
<feature type="transmembrane region" description="Helical" evidence="1">
    <location>
        <begin position="20"/>
        <end position="40"/>
    </location>
</feature>
<reference evidence="2" key="1">
    <citation type="submission" date="2022-10" db="EMBL/GenBank/DDBJ databases">
        <authorList>
            <person name="Chen Y."/>
            <person name="Dougan E. K."/>
            <person name="Chan C."/>
            <person name="Rhodes N."/>
            <person name="Thang M."/>
        </authorList>
    </citation>
    <scope>NUCLEOTIDE SEQUENCE</scope>
</reference>
<organism evidence="2">
    <name type="scientific">Cladocopium goreaui</name>
    <dbReference type="NCBI Taxonomy" id="2562237"/>
    <lineage>
        <taxon>Eukaryota</taxon>
        <taxon>Sar</taxon>
        <taxon>Alveolata</taxon>
        <taxon>Dinophyceae</taxon>
        <taxon>Suessiales</taxon>
        <taxon>Symbiodiniaceae</taxon>
        <taxon>Cladocopium</taxon>
    </lineage>
</organism>
<dbReference type="EMBL" id="CAMXCT010000161">
    <property type="protein sequence ID" value="CAI3974831.1"/>
    <property type="molecule type" value="Genomic_DNA"/>
</dbReference>
<keyword evidence="1" id="KW-1133">Transmembrane helix</keyword>
<dbReference type="EMBL" id="CAMXCT030000161">
    <property type="protein sequence ID" value="CAL4762143.1"/>
    <property type="molecule type" value="Genomic_DNA"/>
</dbReference>
<gene>
    <name evidence="2" type="ORF">C1SCF055_LOCUS3201</name>
</gene>
<evidence type="ECO:0000313" key="3">
    <source>
        <dbReference type="EMBL" id="CAL1128206.1"/>
    </source>
</evidence>
<reference evidence="3" key="2">
    <citation type="submission" date="2024-04" db="EMBL/GenBank/DDBJ databases">
        <authorList>
            <person name="Chen Y."/>
            <person name="Shah S."/>
            <person name="Dougan E. K."/>
            <person name="Thang M."/>
            <person name="Chan C."/>
        </authorList>
    </citation>
    <scope>NUCLEOTIDE SEQUENCE [LARGE SCALE GENOMIC DNA]</scope>
</reference>
<keyword evidence="4" id="KW-1185">Reference proteome</keyword>
<dbReference type="AlphaFoldDB" id="A0A9P1BN13"/>
<comment type="caution">
    <text evidence="2">The sequence shown here is derived from an EMBL/GenBank/DDBJ whole genome shotgun (WGS) entry which is preliminary data.</text>
</comment>
<sequence length="138" mass="15308">MIARLNPGGKKTGIYECEFFALFSALFLWASLVNSALVVYTDNNAVRDAMISCHTSNVVARRVLVAALSIESEYYLAPWYATDSNLADNPSRLSIRQLQELGAQQSELNLSDCWDALVTRAEKWGDEQVTSASPTEKK</sequence>
<proteinExistence type="predicted"/>
<evidence type="ECO:0000313" key="4">
    <source>
        <dbReference type="Proteomes" id="UP001152797"/>
    </source>
</evidence>
<protein>
    <submittedName>
        <fullName evidence="2">Uncharacterized protein</fullName>
    </submittedName>
</protein>
<evidence type="ECO:0000313" key="2">
    <source>
        <dbReference type="EMBL" id="CAI3974831.1"/>
    </source>
</evidence>
<accession>A0A9P1BN13</accession>
<keyword evidence="1" id="KW-0812">Transmembrane</keyword>
<evidence type="ECO:0000256" key="1">
    <source>
        <dbReference type="SAM" id="Phobius"/>
    </source>
</evidence>
<dbReference type="Proteomes" id="UP001152797">
    <property type="component" value="Unassembled WGS sequence"/>
</dbReference>
<dbReference type="EMBL" id="CAMXCT020000161">
    <property type="protein sequence ID" value="CAL1128206.1"/>
    <property type="molecule type" value="Genomic_DNA"/>
</dbReference>